<name>A0A0F8YX15_9ZZZZ</name>
<proteinExistence type="predicted"/>
<feature type="non-terminal residue" evidence="1">
    <location>
        <position position="1"/>
    </location>
</feature>
<comment type="caution">
    <text evidence="1">The sequence shown here is derived from an EMBL/GenBank/DDBJ whole genome shotgun (WGS) entry which is preliminary data.</text>
</comment>
<sequence length="36" mass="3854">KKAIKKLIGRSTDDGDAIVMAFFEGILSASDLVSWA</sequence>
<gene>
    <name evidence="1" type="ORF">LCGC14_2768170</name>
</gene>
<organism evidence="1">
    <name type="scientific">marine sediment metagenome</name>
    <dbReference type="NCBI Taxonomy" id="412755"/>
    <lineage>
        <taxon>unclassified sequences</taxon>
        <taxon>metagenomes</taxon>
        <taxon>ecological metagenomes</taxon>
    </lineage>
</organism>
<accession>A0A0F8YX15</accession>
<evidence type="ECO:0000313" key="1">
    <source>
        <dbReference type="EMBL" id="KKK85943.1"/>
    </source>
</evidence>
<dbReference type="EMBL" id="LAZR01051076">
    <property type="protein sequence ID" value="KKK85943.1"/>
    <property type="molecule type" value="Genomic_DNA"/>
</dbReference>
<reference evidence="1" key="1">
    <citation type="journal article" date="2015" name="Nature">
        <title>Complex archaea that bridge the gap between prokaryotes and eukaryotes.</title>
        <authorList>
            <person name="Spang A."/>
            <person name="Saw J.H."/>
            <person name="Jorgensen S.L."/>
            <person name="Zaremba-Niedzwiedzka K."/>
            <person name="Martijn J."/>
            <person name="Lind A.E."/>
            <person name="van Eijk R."/>
            <person name="Schleper C."/>
            <person name="Guy L."/>
            <person name="Ettema T.J."/>
        </authorList>
    </citation>
    <scope>NUCLEOTIDE SEQUENCE</scope>
</reference>
<protein>
    <submittedName>
        <fullName evidence="1">Uncharacterized protein</fullName>
    </submittedName>
</protein>
<dbReference type="AlphaFoldDB" id="A0A0F8YX15"/>